<name>A0ABN6VSB8_9BACT</name>
<reference evidence="1 2" key="1">
    <citation type="submission" date="2022-12" db="EMBL/GenBank/DDBJ databases">
        <title>Polyphasic characterization of Geotalea uranireducens NIT-SL11 newly isolated from a complex of sewage sludge and microbially reduced graphene oxide.</title>
        <authorList>
            <person name="Xie L."/>
            <person name="Yoshida N."/>
            <person name="Meng L."/>
        </authorList>
    </citation>
    <scope>NUCLEOTIDE SEQUENCE [LARGE SCALE GENOMIC DNA]</scope>
    <source>
        <strain evidence="1 2">NIT-SL11</strain>
    </source>
</reference>
<evidence type="ECO:0008006" key="3">
    <source>
        <dbReference type="Google" id="ProtNLM"/>
    </source>
</evidence>
<sequence length="260" mass="29263">MSPNPSAPPPSGSKLRRRAARFRVARPLLLLLLTLSLWPKAGQSLAPVDSRASRYEIVSHGFRVGTLQTNFSLVPFDGHQALKYSSVTHIHASLLFYSLDAETKEEAVVDNDATVSYRRSSQRNGSCTDVTGRAEKDGFHLDVTADGVKRSLVFDRKLYDHTTMECPELLLKHEGDEMTERILDFETLSIVTRHYRWVRTEDVAVGEGKVRCRVIDFEDQNKKGRRWIRQDGLGVIIARQDGTGKDGSYSLRMTKLNSKG</sequence>
<accession>A0ABN6VSB8</accession>
<dbReference type="EMBL" id="AP027151">
    <property type="protein sequence ID" value="BDV42287.1"/>
    <property type="molecule type" value="Genomic_DNA"/>
</dbReference>
<gene>
    <name evidence="1" type="ORF">GURASL_12100</name>
</gene>
<protein>
    <recommendedName>
        <fullName evidence="3">DUF3108 domain-containing protein</fullName>
    </recommendedName>
</protein>
<evidence type="ECO:0000313" key="1">
    <source>
        <dbReference type="EMBL" id="BDV42287.1"/>
    </source>
</evidence>
<evidence type="ECO:0000313" key="2">
    <source>
        <dbReference type="Proteomes" id="UP001317705"/>
    </source>
</evidence>
<dbReference type="Proteomes" id="UP001317705">
    <property type="component" value="Chromosome"/>
</dbReference>
<proteinExistence type="predicted"/>
<keyword evidence="2" id="KW-1185">Reference proteome</keyword>
<organism evidence="1 2">
    <name type="scientific">Geotalea uraniireducens</name>
    <dbReference type="NCBI Taxonomy" id="351604"/>
    <lineage>
        <taxon>Bacteria</taxon>
        <taxon>Pseudomonadati</taxon>
        <taxon>Thermodesulfobacteriota</taxon>
        <taxon>Desulfuromonadia</taxon>
        <taxon>Geobacterales</taxon>
        <taxon>Geobacteraceae</taxon>
        <taxon>Geotalea</taxon>
    </lineage>
</organism>
<dbReference type="RefSeq" id="WP_282002656.1">
    <property type="nucleotide sequence ID" value="NZ_AP027151.1"/>
</dbReference>